<comment type="caution">
    <text evidence="2">The sequence shown here is derived from an EMBL/GenBank/DDBJ whole genome shotgun (WGS) entry which is preliminary data.</text>
</comment>
<protein>
    <recommendedName>
        <fullName evidence="1">C2H2-type domain-containing protein</fullName>
    </recommendedName>
</protein>
<gene>
    <name evidence="2" type="ORF">CAMP_LOCUS9781</name>
</gene>
<feature type="domain" description="C2H2-type" evidence="1">
    <location>
        <begin position="11"/>
        <end position="34"/>
    </location>
</feature>
<dbReference type="InterPro" id="IPR013087">
    <property type="entry name" value="Znf_C2H2_type"/>
</dbReference>
<dbReference type="PROSITE" id="PS00028">
    <property type="entry name" value="ZINC_FINGER_C2H2_1"/>
    <property type="match status" value="1"/>
</dbReference>
<keyword evidence="3" id="KW-1185">Reference proteome</keyword>
<dbReference type="Proteomes" id="UP001152747">
    <property type="component" value="Unassembled WGS sequence"/>
</dbReference>
<dbReference type="Gene3D" id="3.30.160.60">
    <property type="entry name" value="Classic Zinc Finger"/>
    <property type="match status" value="1"/>
</dbReference>
<dbReference type="EMBL" id="CANHGI010000004">
    <property type="protein sequence ID" value="CAI5447144.1"/>
    <property type="molecule type" value="Genomic_DNA"/>
</dbReference>
<sequence>MPRRRQTSVVCGIRGCRRHFGDRQTLEQHLSYEHPMMVFRGTNGAATPCPWKNCSDGFHTSGAFRAHFLAAHIEPLNIRARPTPRRVPRTHRVEQCEICHHAFPTRFEVLLHHLRAVSHHGFIPHDQDESWPDVMWIPPDEARDRTNPPN</sequence>
<dbReference type="SMART" id="SM00355">
    <property type="entry name" value="ZnF_C2H2"/>
    <property type="match status" value="3"/>
</dbReference>
<proteinExistence type="predicted"/>
<evidence type="ECO:0000259" key="1">
    <source>
        <dbReference type="PROSITE" id="PS00028"/>
    </source>
</evidence>
<reference evidence="2" key="1">
    <citation type="submission" date="2022-11" db="EMBL/GenBank/DDBJ databases">
        <authorList>
            <person name="Kikuchi T."/>
        </authorList>
    </citation>
    <scope>NUCLEOTIDE SEQUENCE</scope>
    <source>
        <strain evidence="2">PS1010</strain>
    </source>
</reference>
<organism evidence="2 3">
    <name type="scientific">Caenorhabditis angaria</name>
    <dbReference type="NCBI Taxonomy" id="860376"/>
    <lineage>
        <taxon>Eukaryota</taxon>
        <taxon>Metazoa</taxon>
        <taxon>Ecdysozoa</taxon>
        <taxon>Nematoda</taxon>
        <taxon>Chromadorea</taxon>
        <taxon>Rhabditida</taxon>
        <taxon>Rhabditina</taxon>
        <taxon>Rhabditomorpha</taxon>
        <taxon>Rhabditoidea</taxon>
        <taxon>Rhabditidae</taxon>
        <taxon>Peloderinae</taxon>
        <taxon>Caenorhabditis</taxon>
    </lineage>
</organism>
<accession>A0A9P1N0M1</accession>
<evidence type="ECO:0000313" key="2">
    <source>
        <dbReference type="EMBL" id="CAI5447144.1"/>
    </source>
</evidence>
<evidence type="ECO:0000313" key="3">
    <source>
        <dbReference type="Proteomes" id="UP001152747"/>
    </source>
</evidence>
<name>A0A9P1N0M1_9PELO</name>
<dbReference type="AlphaFoldDB" id="A0A9P1N0M1"/>